<dbReference type="PANTHER" id="PTHR37066:SF1">
    <property type="entry name" value="LNS2_PITP DOMAIN-CONTAINING PROTEIN"/>
    <property type="match status" value="1"/>
</dbReference>
<dbReference type="eggNOG" id="ENOG502SB41">
    <property type="taxonomic scope" value="Eukaryota"/>
</dbReference>
<keyword evidence="5" id="KW-1185">Reference proteome</keyword>
<feature type="region of interest" description="Disordered" evidence="1">
    <location>
        <begin position="111"/>
        <end position="135"/>
    </location>
</feature>
<dbReference type="PANTHER" id="PTHR37066">
    <property type="entry name" value="HELICASE-ASSOCIATED"/>
    <property type="match status" value="1"/>
</dbReference>
<organism evidence="4 5">
    <name type="scientific">Globisporangium ultimum (strain ATCC 200006 / CBS 805.95 / DAOM BR144)</name>
    <name type="common">Pythium ultimum</name>
    <dbReference type="NCBI Taxonomy" id="431595"/>
    <lineage>
        <taxon>Eukaryota</taxon>
        <taxon>Sar</taxon>
        <taxon>Stramenopiles</taxon>
        <taxon>Oomycota</taxon>
        <taxon>Peronosporomycetes</taxon>
        <taxon>Pythiales</taxon>
        <taxon>Pythiaceae</taxon>
        <taxon>Globisporangium</taxon>
    </lineage>
</organism>
<accession>K3WWN4</accession>
<dbReference type="Pfam" id="PF03457">
    <property type="entry name" value="HA"/>
    <property type="match status" value="3"/>
</dbReference>
<dbReference type="Proteomes" id="UP000019132">
    <property type="component" value="Unassembled WGS sequence"/>
</dbReference>
<dbReference type="AlphaFoldDB" id="K3WWN4"/>
<keyword evidence="2" id="KW-0732">Signal</keyword>
<dbReference type="EnsemblProtists" id="PYU1_T009382">
    <property type="protein sequence ID" value="PYU1_T009382"/>
    <property type="gene ID" value="PYU1_G009364"/>
</dbReference>
<evidence type="ECO:0000256" key="1">
    <source>
        <dbReference type="SAM" id="MobiDB-lite"/>
    </source>
</evidence>
<dbReference type="HOGENOM" id="CLU_481929_0_0_1"/>
<dbReference type="InterPro" id="IPR005114">
    <property type="entry name" value="Helicase_assoc"/>
</dbReference>
<reference evidence="4" key="3">
    <citation type="submission" date="2015-02" db="UniProtKB">
        <authorList>
            <consortium name="EnsemblProtists"/>
        </authorList>
    </citation>
    <scope>IDENTIFICATION</scope>
    <source>
        <strain evidence="4">DAOM BR144</strain>
    </source>
</reference>
<evidence type="ECO:0000256" key="2">
    <source>
        <dbReference type="SAM" id="SignalP"/>
    </source>
</evidence>
<feature type="domain" description="Helicase-associated" evidence="3">
    <location>
        <begin position="174"/>
        <end position="245"/>
    </location>
</feature>
<proteinExistence type="predicted"/>
<feature type="domain" description="Helicase-associated" evidence="3">
    <location>
        <begin position="412"/>
        <end position="484"/>
    </location>
</feature>
<feature type="signal peptide" evidence="2">
    <location>
        <begin position="1"/>
        <end position="18"/>
    </location>
</feature>
<protein>
    <recommendedName>
        <fullName evidence="3">Helicase-associated domain-containing protein</fullName>
    </recommendedName>
</protein>
<name>K3WWN4_GLOUD</name>
<dbReference type="InParanoid" id="K3WWN4"/>
<dbReference type="OMA" id="PNEDERW"/>
<sequence length="566" mass="65953">MMRMLVLARTRLLSLSTAAHVQQQQQQLRLVALLHARHLRIPSHPVDAAPVQPFAQRWLSSSSSSASSSASSTITAKSPKDELFLRALQTFYQREGHFSVPNDFVVPVPASADEEQQPERSNGEDDKQPQWPSDLWGMDLGRRLRLFTRGRCGEYKRSMLKSIGFPYEDWRMYVWEQQILPALHTFAQVEGHLFVRQAFEVPYNDEHWPRSTWGFKLGSHCQLLRREKERTLLPEQIAELDSLGFIWSEMERKRKIYFLPSLQRFREVFGHSDVPDKFTVPNEDERWPEISWGYRLGSIVSLERENATQELPKSFKDDLAALDFYDVERSTRVWSEQVFPSLETFVKEFGHADISEDFVVPSEQPWAEPAWQTPLGYIVANICNNGLFEREIAAHKMQLKELGFRWDPLFGKWSKRLLPALKRFREVHDHCDVPQMFQVPTNDPTWPKETWGYRLGKQVSLLRRMGRNSPDVQDELDELDAMGFSFNVFESAFVQKVLPALEVYAEQYGDCNVPQGFIVPSDDVWPKRSWGIKLGHIIRNIRSRKQHAEQVEEHRDRLAELGFQLL</sequence>
<dbReference type="VEuPathDB" id="FungiDB:PYU1_G009364"/>
<evidence type="ECO:0000259" key="3">
    <source>
        <dbReference type="Pfam" id="PF03457"/>
    </source>
</evidence>
<evidence type="ECO:0000313" key="5">
    <source>
        <dbReference type="Proteomes" id="UP000019132"/>
    </source>
</evidence>
<evidence type="ECO:0000313" key="4">
    <source>
        <dbReference type="EnsemblProtists" id="PYU1_T009382"/>
    </source>
</evidence>
<reference evidence="5" key="2">
    <citation type="submission" date="2010-04" db="EMBL/GenBank/DDBJ databases">
        <authorList>
            <person name="Buell R."/>
            <person name="Hamilton J."/>
            <person name="Hostetler J."/>
        </authorList>
    </citation>
    <scope>NUCLEOTIDE SEQUENCE [LARGE SCALE GENOMIC DNA]</scope>
    <source>
        <strain evidence="5">DAOM:BR144</strain>
    </source>
</reference>
<dbReference type="STRING" id="431595.K3WWN4"/>
<feature type="domain" description="Helicase-associated" evidence="3">
    <location>
        <begin position="498"/>
        <end position="563"/>
    </location>
</feature>
<feature type="compositionally biased region" description="Basic and acidic residues" evidence="1">
    <location>
        <begin position="117"/>
        <end position="128"/>
    </location>
</feature>
<feature type="chain" id="PRO_5003868313" description="Helicase-associated domain-containing protein" evidence="2">
    <location>
        <begin position="19"/>
        <end position="566"/>
    </location>
</feature>
<dbReference type="EMBL" id="GL376622">
    <property type="status" value="NOT_ANNOTATED_CDS"/>
    <property type="molecule type" value="Genomic_DNA"/>
</dbReference>
<reference evidence="5" key="1">
    <citation type="journal article" date="2010" name="Genome Biol.">
        <title>Genome sequence of the necrotrophic plant pathogen Pythium ultimum reveals original pathogenicity mechanisms and effector repertoire.</title>
        <authorList>
            <person name="Levesque C.A."/>
            <person name="Brouwer H."/>
            <person name="Cano L."/>
            <person name="Hamilton J.P."/>
            <person name="Holt C."/>
            <person name="Huitema E."/>
            <person name="Raffaele S."/>
            <person name="Robideau G.P."/>
            <person name="Thines M."/>
            <person name="Win J."/>
            <person name="Zerillo M.M."/>
            <person name="Beakes G.W."/>
            <person name="Boore J.L."/>
            <person name="Busam D."/>
            <person name="Dumas B."/>
            <person name="Ferriera S."/>
            <person name="Fuerstenberg S.I."/>
            <person name="Gachon C.M."/>
            <person name="Gaulin E."/>
            <person name="Govers F."/>
            <person name="Grenville-Briggs L."/>
            <person name="Horner N."/>
            <person name="Hostetler J."/>
            <person name="Jiang R.H."/>
            <person name="Johnson J."/>
            <person name="Krajaejun T."/>
            <person name="Lin H."/>
            <person name="Meijer H.J."/>
            <person name="Moore B."/>
            <person name="Morris P."/>
            <person name="Phuntmart V."/>
            <person name="Puiu D."/>
            <person name="Shetty J."/>
            <person name="Stajich J.E."/>
            <person name="Tripathy S."/>
            <person name="Wawra S."/>
            <person name="van West P."/>
            <person name="Whitty B.R."/>
            <person name="Coutinho P.M."/>
            <person name="Henrissat B."/>
            <person name="Martin F."/>
            <person name="Thomas P.D."/>
            <person name="Tyler B.M."/>
            <person name="De Vries R.P."/>
            <person name="Kamoun S."/>
            <person name="Yandell M."/>
            <person name="Tisserat N."/>
            <person name="Buell C.R."/>
        </authorList>
    </citation>
    <scope>NUCLEOTIDE SEQUENCE</scope>
    <source>
        <strain evidence="5">DAOM:BR144</strain>
    </source>
</reference>